<comment type="caution">
    <text evidence="2">The sequence shown here is derived from an EMBL/GenBank/DDBJ whole genome shotgun (WGS) entry which is preliminary data.</text>
</comment>
<sequence length="252" mass="28178">MSELIAAKAKGDLLERYKEGKPEESDDKTESEFVRELLDEGLRVRQEPLYVRLGLPNRHAARLEDFREAGEDEEDAVRRALRDAVESWDDDVLDTLGASDELRERVEEAREEGEPSEDALRRLIRQGIEAQERDLFDAIGAGGELKGRIMERSKDDEEPDDTVRRLLLEGTRRTSPVQESTRRAGGSAVALVLFALVFSSLPSGLLQTTLLGLTTLNTLTTGVGGVLSLAWIFFMTQLVWRATKERFGSDSS</sequence>
<keyword evidence="1" id="KW-1133">Transmembrane helix</keyword>
<reference evidence="2 3" key="1">
    <citation type="journal article" date="2014" name="Front. Microbiol.">
        <title>Population and genomic analysis of the genus Halorubrum.</title>
        <authorList>
            <person name="Fullmer M.S."/>
            <person name="Soucy S.M."/>
            <person name="Swithers K.S."/>
            <person name="Makkay A.M."/>
            <person name="Wheeler R."/>
            <person name="Ventosa A."/>
            <person name="Gogarten J.P."/>
            <person name="Papke R.T."/>
        </authorList>
    </citation>
    <scope>NUCLEOTIDE SEQUENCE [LARGE SCALE GENOMIC DNA]</scope>
    <source>
        <strain evidence="2 3">C49</strain>
    </source>
</reference>
<name>A0A2G1WJC6_9EURY</name>
<keyword evidence="1" id="KW-0472">Membrane</keyword>
<feature type="transmembrane region" description="Helical" evidence="1">
    <location>
        <begin position="218"/>
        <end position="240"/>
    </location>
</feature>
<dbReference type="OrthoDB" id="382933at2157"/>
<keyword evidence="1" id="KW-0812">Transmembrane</keyword>
<proteinExistence type="predicted"/>
<evidence type="ECO:0000313" key="2">
    <source>
        <dbReference type="EMBL" id="PHQ39101.1"/>
    </source>
</evidence>
<dbReference type="Proteomes" id="UP000222824">
    <property type="component" value="Unassembled WGS sequence"/>
</dbReference>
<dbReference type="RefSeq" id="WP_099255133.1">
    <property type="nucleotide sequence ID" value="NZ_NHOA01000049.1"/>
</dbReference>
<gene>
    <name evidence="2" type="ORF">DJ69_07895</name>
</gene>
<dbReference type="AlphaFoldDB" id="A0A2G1WJC6"/>
<dbReference type="EMBL" id="NHOA01000049">
    <property type="protein sequence ID" value="PHQ39101.1"/>
    <property type="molecule type" value="Genomic_DNA"/>
</dbReference>
<organism evidence="2 3">
    <name type="scientific">Halorubrum persicum</name>
    <dbReference type="NCBI Taxonomy" id="1383844"/>
    <lineage>
        <taxon>Archaea</taxon>
        <taxon>Methanobacteriati</taxon>
        <taxon>Methanobacteriota</taxon>
        <taxon>Stenosarchaea group</taxon>
        <taxon>Halobacteria</taxon>
        <taxon>Halobacteriales</taxon>
        <taxon>Haloferacaceae</taxon>
        <taxon>Halorubrum</taxon>
    </lineage>
</organism>
<evidence type="ECO:0000313" key="3">
    <source>
        <dbReference type="Proteomes" id="UP000222824"/>
    </source>
</evidence>
<feature type="transmembrane region" description="Helical" evidence="1">
    <location>
        <begin position="188"/>
        <end position="206"/>
    </location>
</feature>
<evidence type="ECO:0000256" key="1">
    <source>
        <dbReference type="SAM" id="Phobius"/>
    </source>
</evidence>
<accession>A0A2G1WJC6</accession>
<protein>
    <submittedName>
        <fullName evidence="2">Uncharacterized protein</fullName>
    </submittedName>
</protein>
<keyword evidence="3" id="KW-1185">Reference proteome</keyword>